<dbReference type="InterPro" id="IPR013221">
    <property type="entry name" value="Mur_ligase_cen"/>
</dbReference>
<comment type="pathway">
    <text evidence="10 11">Cell wall biogenesis; peptidoglycan biosynthesis.</text>
</comment>
<sequence length="461" mass="47691">MIALTLAEIARAVEGTLVGGDPDALVTGPVEHDSRKIVPGGLFFAFPGEKVDGHDFAPVAVERGAVAVVGQRPVDAPTIVVDDPLRAIGLLATHVAPRLGATIVGVTGSSGKTTTKDLIAQLVAELGPTIAPAGSLNNELGHPSTVLRADADTRFLVLEYSARHIGDIDYLCRIAGPRIAAVLNVGTSHIGEFGSQDNIATAKGELVEALPDTGLAILNADDPRVRAMAPRTRARVVLVGEAADADVRAADVTVDERGRAAFTLVTPEGDVRVALGVAGRHQVGNVLVAAAVGRELGMTPAQLGDILPRLRLVSARRMDVFDRRDGVTVIDDSYNANPASMAAAVRALADMGGSGKRRCWAVLGYMAELGAEEVPGHRSVGRLAAELGVDRLVAVGDGAGPLADGAEEVADWAGEAVRVTDQEAAIALLGGALRPGDVVLVKGSRYRTWQVADALREGLSA</sequence>
<comment type="subcellular location">
    <subcellularLocation>
        <location evidence="10 11">Cytoplasm</location>
    </subcellularLocation>
</comment>
<dbReference type="InterPro" id="IPR036615">
    <property type="entry name" value="Mur_ligase_C_dom_sf"/>
</dbReference>
<dbReference type="Gene3D" id="3.40.1390.10">
    <property type="entry name" value="MurE/MurF, N-terminal domain"/>
    <property type="match status" value="1"/>
</dbReference>
<comment type="similarity">
    <text evidence="10">Belongs to the MurCDEF family. MurF subfamily.</text>
</comment>
<keyword evidence="3 10" id="KW-0132">Cell division</keyword>
<evidence type="ECO:0000256" key="7">
    <source>
        <dbReference type="ARBA" id="ARBA00022984"/>
    </source>
</evidence>
<dbReference type="Pfam" id="PF02875">
    <property type="entry name" value="Mur_ligase_C"/>
    <property type="match status" value="1"/>
</dbReference>
<keyword evidence="6 10" id="KW-0133">Cell shape</keyword>
<evidence type="ECO:0000256" key="4">
    <source>
        <dbReference type="ARBA" id="ARBA00022741"/>
    </source>
</evidence>
<evidence type="ECO:0000256" key="1">
    <source>
        <dbReference type="ARBA" id="ARBA00022490"/>
    </source>
</evidence>
<evidence type="ECO:0000313" key="16">
    <source>
        <dbReference type="Proteomes" id="UP000622552"/>
    </source>
</evidence>
<keyword evidence="8 10" id="KW-0131">Cell cycle</keyword>
<evidence type="ECO:0000259" key="13">
    <source>
        <dbReference type="Pfam" id="PF02875"/>
    </source>
</evidence>
<evidence type="ECO:0000259" key="14">
    <source>
        <dbReference type="Pfam" id="PF08245"/>
    </source>
</evidence>
<dbReference type="AlphaFoldDB" id="A0A8J7GNP4"/>
<dbReference type="SUPFAM" id="SSF63418">
    <property type="entry name" value="MurE/MurF N-terminal domain"/>
    <property type="match status" value="1"/>
</dbReference>
<dbReference type="GO" id="GO:0008360">
    <property type="term" value="P:regulation of cell shape"/>
    <property type="evidence" value="ECO:0007669"/>
    <property type="project" value="UniProtKB-KW"/>
</dbReference>
<dbReference type="PANTHER" id="PTHR43024:SF1">
    <property type="entry name" value="UDP-N-ACETYLMURAMOYL-TRIPEPTIDE--D-ALANYL-D-ALANINE LIGASE"/>
    <property type="match status" value="1"/>
</dbReference>
<keyword evidence="16" id="KW-1185">Reference proteome</keyword>
<comment type="caution">
    <text evidence="15">The sequence shown here is derived from an EMBL/GenBank/DDBJ whole genome shotgun (WGS) entry which is preliminary data.</text>
</comment>
<evidence type="ECO:0000256" key="8">
    <source>
        <dbReference type="ARBA" id="ARBA00023306"/>
    </source>
</evidence>
<dbReference type="Pfam" id="PF01225">
    <property type="entry name" value="Mur_ligase"/>
    <property type="match status" value="1"/>
</dbReference>
<dbReference type="GO" id="GO:0071555">
    <property type="term" value="P:cell wall organization"/>
    <property type="evidence" value="ECO:0007669"/>
    <property type="project" value="UniProtKB-KW"/>
</dbReference>
<proteinExistence type="inferred from homology"/>
<dbReference type="SUPFAM" id="SSF53244">
    <property type="entry name" value="MurD-like peptide ligases, peptide-binding domain"/>
    <property type="match status" value="1"/>
</dbReference>
<feature type="domain" description="Mur ligase C-terminal" evidence="13">
    <location>
        <begin position="316"/>
        <end position="445"/>
    </location>
</feature>
<protein>
    <recommendedName>
        <fullName evidence="10 11">UDP-N-acetylmuramoyl-tripeptide--D-alanyl-D-alanine ligase</fullName>
        <ecNumber evidence="10 11">6.3.2.10</ecNumber>
    </recommendedName>
    <alternativeName>
        <fullName evidence="10">D-alanyl-D-alanine-adding enzyme</fullName>
    </alternativeName>
</protein>
<dbReference type="Gene3D" id="3.40.1190.10">
    <property type="entry name" value="Mur-like, catalytic domain"/>
    <property type="match status" value="1"/>
</dbReference>
<evidence type="ECO:0000256" key="6">
    <source>
        <dbReference type="ARBA" id="ARBA00022960"/>
    </source>
</evidence>
<dbReference type="EC" id="6.3.2.10" evidence="10 11"/>
<name>A0A8J7GNP4_9ACTN</name>
<keyword evidence="5 10" id="KW-0067">ATP-binding</keyword>
<evidence type="ECO:0000313" key="15">
    <source>
        <dbReference type="EMBL" id="MBG6141190.1"/>
    </source>
</evidence>
<dbReference type="NCBIfam" id="TIGR01143">
    <property type="entry name" value="murF"/>
    <property type="match status" value="1"/>
</dbReference>
<keyword evidence="2 10" id="KW-0436">Ligase</keyword>
<dbReference type="InterPro" id="IPR035911">
    <property type="entry name" value="MurE/MurF_N"/>
</dbReference>
<gene>
    <name evidence="10" type="primary">murF</name>
    <name evidence="15" type="ORF">IW245_007384</name>
</gene>
<dbReference type="HAMAP" id="MF_02019">
    <property type="entry name" value="MurF"/>
    <property type="match status" value="1"/>
</dbReference>
<dbReference type="GO" id="GO:0005737">
    <property type="term" value="C:cytoplasm"/>
    <property type="evidence" value="ECO:0007669"/>
    <property type="project" value="UniProtKB-SubCell"/>
</dbReference>
<evidence type="ECO:0000256" key="3">
    <source>
        <dbReference type="ARBA" id="ARBA00022618"/>
    </source>
</evidence>
<organism evidence="15 16">
    <name type="scientific">Longispora fulva</name>
    <dbReference type="NCBI Taxonomy" id="619741"/>
    <lineage>
        <taxon>Bacteria</taxon>
        <taxon>Bacillati</taxon>
        <taxon>Actinomycetota</taxon>
        <taxon>Actinomycetes</taxon>
        <taxon>Micromonosporales</taxon>
        <taxon>Micromonosporaceae</taxon>
        <taxon>Longispora</taxon>
    </lineage>
</organism>
<keyword evidence="9 10" id="KW-0961">Cell wall biogenesis/degradation</keyword>
<evidence type="ECO:0000259" key="12">
    <source>
        <dbReference type="Pfam" id="PF01225"/>
    </source>
</evidence>
<feature type="binding site" evidence="10">
    <location>
        <begin position="108"/>
        <end position="114"/>
    </location>
    <ligand>
        <name>ATP</name>
        <dbReference type="ChEBI" id="CHEBI:30616"/>
    </ligand>
</feature>
<dbReference type="InterPro" id="IPR051046">
    <property type="entry name" value="MurCDEF_CellWall_CoF430Synth"/>
</dbReference>
<dbReference type="Proteomes" id="UP000622552">
    <property type="component" value="Unassembled WGS sequence"/>
</dbReference>
<comment type="catalytic activity">
    <reaction evidence="10 11">
        <text>D-alanyl-D-alanine + UDP-N-acetyl-alpha-D-muramoyl-L-alanyl-gamma-D-glutamyl-meso-2,6-diaminopimelate + ATP = UDP-N-acetyl-alpha-D-muramoyl-L-alanyl-gamma-D-glutamyl-meso-2,6-diaminopimeloyl-D-alanyl-D-alanine + ADP + phosphate + H(+)</text>
        <dbReference type="Rhea" id="RHEA:28374"/>
        <dbReference type="ChEBI" id="CHEBI:15378"/>
        <dbReference type="ChEBI" id="CHEBI:30616"/>
        <dbReference type="ChEBI" id="CHEBI:43474"/>
        <dbReference type="ChEBI" id="CHEBI:57822"/>
        <dbReference type="ChEBI" id="CHEBI:61386"/>
        <dbReference type="ChEBI" id="CHEBI:83905"/>
        <dbReference type="ChEBI" id="CHEBI:456216"/>
        <dbReference type="EC" id="6.3.2.10"/>
    </reaction>
</comment>
<dbReference type="InterPro" id="IPR004101">
    <property type="entry name" value="Mur_ligase_C"/>
</dbReference>
<evidence type="ECO:0000256" key="2">
    <source>
        <dbReference type="ARBA" id="ARBA00022598"/>
    </source>
</evidence>
<feature type="domain" description="Mur ligase N-terminal catalytic" evidence="12">
    <location>
        <begin position="30"/>
        <end position="74"/>
    </location>
</feature>
<dbReference type="GO" id="GO:0047480">
    <property type="term" value="F:UDP-N-acetylmuramoyl-tripeptide-D-alanyl-D-alanine ligase activity"/>
    <property type="evidence" value="ECO:0007669"/>
    <property type="project" value="UniProtKB-UniRule"/>
</dbReference>
<dbReference type="UniPathway" id="UPA00219"/>
<feature type="domain" description="Mur ligase central" evidence="14">
    <location>
        <begin position="106"/>
        <end position="292"/>
    </location>
</feature>
<dbReference type="PANTHER" id="PTHR43024">
    <property type="entry name" value="UDP-N-ACETYLMURAMOYL-TRIPEPTIDE--D-ALANYL-D-ALANINE LIGASE"/>
    <property type="match status" value="1"/>
</dbReference>
<evidence type="ECO:0000256" key="10">
    <source>
        <dbReference type="HAMAP-Rule" id="MF_02019"/>
    </source>
</evidence>
<comment type="function">
    <text evidence="10 11">Involved in cell wall formation. Catalyzes the final step in the synthesis of UDP-N-acetylmuramoyl-pentapeptide, the precursor of murein.</text>
</comment>
<reference evidence="15" key="1">
    <citation type="submission" date="2020-11" db="EMBL/GenBank/DDBJ databases">
        <title>Sequencing the genomes of 1000 actinobacteria strains.</title>
        <authorList>
            <person name="Klenk H.-P."/>
        </authorList>
    </citation>
    <scope>NUCLEOTIDE SEQUENCE</scope>
    <source>
        <strain evidence="15">DSM 45356</strain>
    </source>
</reference>
<dbReference type="GO" id="GO:0009252">
    <property type="term" value="P:peptidoglycan biosynthetic process"/>
    <property type="evidence" value="ECO:0007669"/>
    <property type="project" value="UniProtKB-UniRule"/>
</dbReference>
<dbReference type="SUPFAM" id="SSF53623">
    <property type="entry name" value="MurD-like peptide ligases, catalytic domain"/>
    <property type="match status" value="1"/>
</dbReference>
<evidence type="ECO:0000256" key="5">
    <source>
        <dbReference type="ARBA" id="ARBA00022840"/>
    </source>
</evidence>
<dbReference type="Pfam" id="PF08245">
    <property type="entry name" value="Mur_ligase_M"/>
    <property type="match status" value="1"/>
</dbReference>
<keyword evidence="7 10" id="KW-0573">Peptidoglycan synthesis</keyword>
<dbReference type="RefSeq" id="WP_197007646.1">
    <property type="nucleotide sequence ID" value="NZ_BONS01000030.1"/>
</dbReference>
<dbReference type="InterPro" id="IPR005863">
    <property type="entry name" value="UDP-N-AcMur_synth"/>
</dbReference>
<keyword evidence="4 10" id="KW-0547">Nucleotide-binding</keyword>
<dbReference type="GO" id="GO:0005524">
    <property type="term" value="F:ATP binding"/>
    <property type="evidence" value="ECO:0007669"/>
    <property type="project" value="UniProtKB-UniRule"/>
</dbReference>
<dbReference type="Gene3D" id="3.90.190.20">
    <property type="entry name" value="Mur ligase, C-terminal domain"/>
    <property type="match status" value="1"/>
</dbReference>
<keyword evidence="1 10" id="KW-0963">Cytoplasm</keyword>
<dbReference type="GO" id="GO:0051301">
    <property type="term" value="P:cell division"/>
    <property type="evidence" value="ECO:0007669"/>
    <property type="project" value="UniProtKB-KW"/>
</dbReference>
<dbReference type="EMBL" id="JADOUF010000001">
    <property type="protein sequence ID" value="MBG6141190.1"/>
    <property type="molecule type" value="Genomic_DNA"/>
</dbReference>
<evidence type="ECO:0000256" key="11">
    <source>
        <dbReference type="RuleBase" id="RU004136"/>
    </source>
</evidence>
<dbReference type="InterPro" id="IPR000713">
    <property type="entry name" value="Mur_ligase_N"/>
</dbReference>
<dbReference type="InterPro" id="IPR036565">
    <property type="entry name" value="Mur-like_cat_sf"/>
</dbReference>
<accession>A0A8J7GNP4</accession>
<evidence type="ECO:0000256" key="9">
    <source>
        <dbReference type="ARBA" id="ARBA00023316"/>
    </source>
</evidence>